<proteinExistence type="predicted"/>
<gene>
    <name evidence="1" type="primary">atp8</name>
</gene>
<dbReference type="AlphaFoldDB" id="A0A5J6VF78"/>
<protein>
    <submittedName>
        <fullName evidence="1">ATP synthase subunit 8</fullName>
    </submittedName>
</protein>
<evidence type="ECO:0000313" key="1">
    <source>
        <dbReference type="EMBL" id="QFG71630.1"/>
    </source>
</evidence>
<sequence>MMPMPWIFMFILVFTVFFMVEAYFNFVMSFLPTSYFKTFSLNIVSLPW</sequence>
<organism evidence="1">
    <name type="scientific">Histiostomatidae sp. XFX</name>
    <dbReference type="NCBI Taxonomy" id="2652661"/>
    <lineage>
        <taxon>Eukaryota</taxon>
        <taxon>Metazoa</taxon>
        <taxon>Ecdysozoa</taxon>
        <taxon>Arthropoda</taxon>
        <taxon>Chelicerata</taxon>
        <taxon>Arachnida</taxon>
        <taxon>Acari</taxon>
        <taxon>Acariformes</taxon>
        <taxon>Sarcoptiformes</taxon>
        <taxon>Astigmata</taxon>
        <taxon>Histiostomatoidea</taxon>
        <taxon>Histiostomatidae</taxon>
    </lineage>
</organism>
<accession>A0A5J6VF78</accession>
<reference evidence="1" key="1">
    <citation type="submission" date="2018-09" db="EMBL/GenBank/DDBJ databases">
        <title>Uncovering the phylogeny of Oribatida (Acari, Sarcoptiformes): new evidence from the organization of mitochondrial genomes.</title>
        <authorList>
            <person name="Xue X.-F."/>
            <person name="Li W.-N."/>
        </authorList>
    </citation>
    <scope>NUCLEOTIDE SEQUENCE</scope>
</reference>
<name>A0A5J6VF78_9ACAR</name>
<dbReference type="EMBL" id="MH921997">
    <property type="protein sequence ID" value="QFG71630.1"/>
    <property type="molecule type" value="Genomic_DNA"/>
</dbReference>
<geneLocation type="mitochondrion" evidence="1"/>
<keyword evidence="1" id="KW-0496">Mitochondrion</keyword>